<evidence type="ECO:0000256" key="2">
    <source>
        <dbReference type="SAM" id="Phobius"/>
    </source>
</evidence>
<comment type="caution">
    <text evidence="4">The sequence shown here is derived from an EMBL/GenBank/DDBJ whole genome shotgun (WGS) entry which is preliminary data.</text>
</comment>
<dbReference type="Proteomes" id="UP001187471">
    <property type="component" value="Unassembled WGS sequence"/>
</dbReference>
<keyword evidence="5" id="KW-1185">Reference proteome</keyword>
<evidence type="ECO:0000313" key="4">
    <source>
        <dbReference type="EMBL" id="KAK2991128.1"/>
    </source>
</evidence>
<dbReference type="GO" id="GO:0016020">
    <property type="term" value="C:membrane"/>
    <property type="evidence" value="ECO:0007669"/>
    <property type="project" value="TreeGrafter"/>
</dbReference>
<feature type="domain" description="PGG" evidence="3">
    <location>
        <begin position="211"/>
        <end position="297"/>
    </location>
</feature>
<evidence type="ECO:0000259" key="3">
    <source>
        <dbReference type="Pfam" id="PF13962"/>
    </source>
</evidence>
<dbReference type="PANTHER" id="PTHR24177:SF103">
    <property type="entry name" value="PGG DOMAIN-CONTAINING PROTEIN"/>
    <property type="match status" value="1"/>
</dbReference>
<proteinExistence type="predicted"/>
<dbReference type="AlphaFoldDB" id="A0AA88RJQ2"/>
<keyword evidence="2" id="KW-0812">Transmembrane</keyword>
<keyword evidence="2" id="KW-0472">Membrane</keyword>
<evidence type="ECO:0000313" key="5">
    <source>
        <dbReference type="Proteomes" id="UP001187471"/>
    </source>
</evidence>
<reference evidence="4" key="1">
    <citation type="submission" date="2022-12" db="EMBL/GenBank/DDBJ databases">
        <title>Draft genome assemblies for two species of Escallonia (Escalloniales).</title>
        <authorList>
            <person name="Chanderbali A."/>
            <person name="Dervinis C."/>
            <person name="Anghel I."/>
            <person name="Soltis D."/>
            <person name="Soltis P."/>
            <person name="Zapata F."/>
        </authorList>
    </citation>
    <scope>NUCLEOTIDE SEQUENCE</scope>
    <source>
        <strain evidence="4">UCBG92.1500</strain>
        <tissue evidence="4">Leaf</tissue>
    </source>
</reference>
<dbReference type="PANTHER" id="PTHR24177">
    <property type="entry name" value="CASKIN"/>
    <property type="match status" value="1"/>
</dbReference>
<feature type="transmembrane region" description="Helical" evidence="2">
    <location>
        <begin position="259"/>
        <end position="282"/>
    </location>
</feature>
<name>A0AA88RJQ2_9ASTE</name>
<gene>
    <name evidence="4" type="ORF">RJ640_029421</name>
</gene>
<keyword evidence="2" id="KW-1133">Transmembrane helix</keyword>
<sequence>MNNLLEVAETYSYDDDGGRPKRSRSRAEDGETMPYQEHFDPDGTEDEDEYGEIQRTQLAKDKEGRYGMGMQETPILIAAKNGITEMVQKILEHFPAAIYDVNLDKKNVVLLAVENRQPHVYQLLLDRVQDSFLRHVDKDGNSASHLAAMLGNNRPWESPGPALQMQSEIRWYEFVKDSMPPHISARHNKTGMMPNDIFTETHKDLVKDARKWLSDAAQSCSVVAALIATVAFTSSTTVPGGIKQDIRTPTLENQPAFNIFAISSLVALDFSVTSVIMFLAILTSSYQENDFRKGLPRKLLA</sequence>
<dbReference type="InterPro" id="IPR026961">
    <property type="entry name" value="PGG_dom"/>
</dbReference>
<accession>A0AA88RJQ2</accession>
<feature type="region of interest" description="Disordered" evidence="1">
    <location>
        <begin position="1"/>
        <end position="47"/>
    </location>
</feature>
<dbReference type="InterPro" id="IPR036770">
    <property type="entry name" value="Ankyrin_rpt-contain_sf"/>
</dbReference>
<dbReference type="EMBL" id="JAVXUO010000567">
    <property type="protein sequence ID" value="KAK2991128.1"/>
    <property type="molecule type" value="Genomic_DNA"/>
</dbReference>
<dbReference type="SUPFAM" id="SSF48403">
    <property type="entry name" value="Ankyrin repeat"/>
    <property type="match status" value="1"/>
</dbReference>
<dbReference type="Gene3D" id="1.25.40.20">
    <property type="entry name" value="Ankyrin repeat-containing domain"/>
    <property type="match status" value="1"/>
</dbReference>
<protein>
    <recommendedName>
        <fullName evidence="3">PGG domain-containing protein</fullName>
    </recommendedName>
</protein>
<dbReference type="Pfam" id="PF13962">
    <property type="entry name" value="PGG"/>
    <property type="match status" value="1"/>
</dbReference>
<evidence type="ECO:0000256" key="1">
    <source>
        <dbReference type="SAM" id="MobiDB-lite"/>
    </source>
</evidence>
<organism evidence="4 5">
    <name type="scientific">Escallonia rubra</name>
    <dbReference type="NCBI Taxonomy" id="112253"/>
    <lineage>
        <taxon>Eukaryota</taxon>
        <taxon>Viridiplantae</taxon>
        <taxon>Streptophyta</taxon>
        <taxon>Embryophyta</taxon>
        <taxon>Tracheophyta</taxon>
        <taxon>Spermatophyta</taxon>
        <taxon>Magnoliopsida</taxon>
        <taxon>eudicotyledons</taxon>
        <taxon>Gunneridae</taxon>
        <taxon>Pentapetalae</taxon>
        <taxon>asterids</taxon>
        <taxon>campanulids</taxon>
        <taxon>Escalloniales</taxon>
        <taxon>Escalloniaceae</taxon>
        <taxon>Escallonia</taxon>
    </lineage>
</organism>